<evidence type="ECO:0000313" key="3">
    <source>
        <dbReference type="EMBL" id="RDX92462.1"/>
    </source>
</evidence>
<gene>
    <name evidence="3" type="ORF">CR513_25397</name>
</gene>
<dbReference type="InterPro" id="IPR007321">
    <property type="entry name" value="Transposase_28"/>
</dbReference>
<feature type="transmembrane region" description="Helical" evidence="1">
    <location>
        <begin position="66"/>
        <end position="84"/>
    </location>
</feature>
<accession>A0A371GPG0</accession>
<dbReference type="EMBL" id="QJKJ01004868">
    <property type="protein sequence ID" value="RDX92462.1"/>
    <property type="molecule type" value="Genomic_DNA"/>
</dbReference>
<protein>
    <recommendedName>
        <fullName evidence="2">Transposase (putative) gypsy type domain-containing protein</fullName>
    </recommendedName>
</protein>
<feature type="domain" description="Transposase (putative) gypsy type" evidence="2">
    <location>
        <begin position="31"/>
        <end position="90"/>
    </location>
</feature>
<organism evidence="3 4">
    <name type="scientific">Mucuna pruriens</name>
    <name type="common">Velvet bean</name>
    <name type="synonym">Dolichos pruriens</name>
    <dbReference type="NCBI Taxonomy" id="157652"/>
    <lineage>
        <taxon>Eukaryota</taxon>
        <taxon>Viridiplantae</taxon>
        <taxon>Streptophyta</taxon>
        <taxon>Embryophyta</taxon>
        <taxon>Tracheophyta</taxon>
        <taxon>Spermatophyta</taxon>
        <taxon>Magnoliopsida</taxon>
        <taxon>eudicotyledons</taxon>
        <taxon>Gunneridae</taxon>
        <taxon>Pentapetalae</taxon>
        <taxon>rosids</taxon>
        <taxon>fabids</taxon>
        <taxon>Fabales</taxon>
        <taxon>Fabaceae</taxon>
        <taxon>Papilionoideae</taxon>
        <taxon>50 kb inversion clade</taxon>
        <taxon>NPAAA clade</taxon>
        <taxon>indigoferoid/millettioid clade</taxon>
        <taxon>Phaseoleae</taxon>
        <taxon>Mucuna</taxon>
    </lineage>
</organism>
<name>A0A371GPG0_MUCPR</name>
<dbReference type="Pfam" id="PF04195">
    <property type="entry name" value="Transposase_28"/>
    <property type="match status" value="1"/>
</dbReference>
<keyword evidence="4" id="KW-1185">Reference proteome</keyword>
<keyword evidence="1" id="KW-0472">Membrane</keyword>
<dbReference type="Proteomes" id="UP000257109">
    <property type="component" value="Unassembled WGS sequence"/>
</dbReference>
<reference evidence="3" key="1">
    <citation type="submission" date="2018-05" db="EMBL/GenBank/DDBJ databases">
        <title>Draft genome of Mucuna pruriens seed.</title>
        <authorList>
            <person name="Nnadi N.E."/>
            <person name="Vos R."/>
            <person name="Hasami M.H."/>
            <person name="Devisetty U.K."/>
            <person name="Aguiy J.C."/>
        </authorList>
    </citation>
    <scope>NUCLEOTIDE SEQUENCE [LARGE SCALE GENOMIC DNA]</scope>
    <source>
        <strain evidence="3">JCA_2017</strain>
    </source>
</reference>
<evidence type="ECO:0000259" key="2">
    <source>
        <dbReference type="Pfam" id="PF04195"/>
    </source>
</evidence>
<comment type="caution">
    <text evidence="3">The sequence shown here is derived from an EMBL/GenBank/DDBJ whole genome shotgun (WGS) entry which is preliminary data.</text>
</comment>
<feature type="non-terminal residue" evidence="3">
    <location>
        <position position="1"/>
    </location>
</feature>
<keyword evidence="1" id="KW-0812">Transmembrane</keyword>
<dbReference type="AlphaFoldDB" id="A0A371GPG0"/>
<evidence type="ECO:0000313" key="4">
    <source>
        <dbReference type="Proteomes" id="UP000257109"/>
    </source>
</evidence>
<evidence type="ECO:0000256" key="1">
    <source>
        <dbReference type="SAM" id="Phobius"/>
    </source>
</evidence>
<proteinExistence type="predicted"/>
<sequence length="176" mass="19906">MTCCSSSERVCHVVKDGEDNFMYMYETILLDLGVTLPFDHFTGDVLWMIGVALLQLHPNGWVSLQAFKVVCLALTMIPLALVFLSHYTVRVRKKVDWVSLAPLPNSSLFTAYTASYKGFKSRFVKIKAVNGASFCFDPRPMPLYWRLPLKAQVTHKSQLSLEGKVDLQLLDEFPKG</sequence>
<dbReference type="OrthoDB" id="1750920at2759"/>
<keyword evidence="1" id="KW-1133">Transmembrane helix</keyword>